<feature type="compositionally biased region" description="Polar residues" evidence="1">
    <location>
        <begin position="69"/>
        <end position="79"/>
    </location>
</feature>
<dbReference type="EnsemblProtists" id="EKX54606">
    <property type="protein sequence ID" value="EKX54606"/>
    <property type="gene ID" value="GUITHDRAFT_150058"/>
</dbReference>
<reference evidence="2 4" key="1">
    <citation type="journal article" date="2012" name="Nature">
        <title>Algal genomes reveal evolutionary mosaicism and the fate of nucleomorphs.</title>
        <authorList>
            <consortium name="DOE Joint Genome Institute"/>
            <person name="Curtis B.A."/>
            <person name="Tanifuji G."/>
            <person name="Burki F."/>
            <person name="Gruber A."/>
            <person name="Irimia M."/>
            <person name="Maruyama S."/>
            <person name="Arias M.C."/>
            <person name="Ball S.G."/>
            <person name="Gile G.H."/>
            <person name="Hirakawa Y."/>
            <person name="Hopkins J.F."/>
            <person name="Kuo A."/>
            <person name="Rensing S.A."/>
            <person name="Schmutz J."/>
            <person name="Symeonidi A."/>
            <person name="Elias M."/>
            <person name="Eveleigh R.J."/>
            <person name="Herman E.K."/>
            <person name="Klute M.J."/>
            <person name="Nakayama T."/>
            <person name="Obornik M."/>
            <person name="Reyes-Prieto A."/>
            <person name="Armbrust E.V."/>
            <person name="Aves S.J."/>
            <person name="Beiko R.G."/>
            <person name="Coutinho P."/>
            <person name="Dacks J.B."/>
            <person name="Durnford D.G."/>
            <person name="Fast N.M."/>
            <person name="Green B.R."/>
            <person name="Grisdale C.J."/>
            <person name="Hempel F."/>
            <person name="Henrissat B."/>
            <person name="Hoppner M.P."/>
            <person name="Ishida K."/>
            <person name="Kim E."/>
            <person name="Koreny L."/>
            <person name="Kroth P.G."/>
            <person name="Liu Y."/>
            <person name="Malik S.B."/>
            <person name="Maier U.G."/>
            <person name="McRose D."/>
            <person name="Mock T."/>
            <person name="Neilson J.A."/>
            <person name="Onodera N.T."/>
            <person name="Poole A.M."/>
            <person name="Pritham E.J."/>
            <person name="Richards T.A."/>
            <person name="Rocap G."/>
            <person name="Roy S.W."/>
            <person name="Sarai C."/>
            <person name="Schaack S."/>
            <person name="Shirato S."/>
            <person name="Slamovits C.H."/>
            <person name="Spencer D.F."/>
            <person name="Suzuki S."/>
            <person name="Worden A.Z."/>
            <person name="Zauner S."/>
            <person name="Barry K."/>
            <person name="Bell C."/>
            <person name="Bharti A.K."/>
            <person name="Crow J.A."/>
            <person name="Grimwood J."/>
            <person name="Kramer R."/>
            <person name="Lindquist E."/>
            <person name="Lucas S."/>
            <person name="Salamov A."/>
            <person name="McFadden G.I."/>
            <person name="Lane C.E."/>
            <person name="Keeling P.J."/>
            <person name="Gray M.W."/>
            <person name="Grigoriev I.V."/>
            <person name="Archibald J.M."/>
        </authorList>
    </citation>
    <scope>NUCLEOTIDE SEQUENCE</scope>
    <source>
        <strain evidence="2 4">CCMP2712</strain>
    </source>
</reference>
<reference evidence="3" key="3">
    <citation type="submission" date="2015-06" db="UniProtKB">
        <authorList>
            <consortium name="EnsemblProtists"/>
        </authorList>
    </citation>
    <scope>IDENTIFICATION</scope>
</reference>
<keyword evidence="4" id="KW-1185">Reference proteome</keyword>
<sequence>MRARSPPPHARARSPPTHARARSPPTHHHWRHPQAAHGHRVASQRGHYQQPPQQARPGAHPHPQPYPTGYNSNPQQGNVNGHGYALPNQNGSMATSMPGYPSRSYSGQPVSSAGSLPVFNESLTEIPTEGPTCQVVLLDGSVQHMPLLLARQFLEAGAAQSIYAEGKIMHAGGDEFSSTIDTSSRGAQPQVFVQQPHMIPVGPSMISNQFYHASPAPMQPPNQFQSVVSYGRSLDM</sequence>
<protein>
    <submittedName>
        <fullName evidence="2 3">Uncharacterized protein</fullName>
    </submittedName>
</protein>
<dbReference type="PaxDb" id="55529-EKX54606"/>
<evidence type="ECO:0000313" key="3">
    <source>
        <dbReference type="EnsemblProtists" id="EKX54606"/>
    </source>
</evidence>
<gene>
    <name evidence="2" type="ORF">GUITHDRAFT_150058</name>
</gene>
<name>L1K176_GUITC</name>
<evidence type="ECO:0000313" key="2">
    <source>
        <dbReference type="EMBL" id="EKX54606.1"/>
    </source>
</evidence>
<feature type="compositionally biased region" description="Polar residues" evidence="1">
    <location>
        <begin position="103"/>
        <end position="113"/>
    </location>
</feature>
<dbReference type="AlphaFoldDB" id="L1K176"/>
<evidence type="ECO:0000313" key="4">
    <source>
        <dbReference type="Proteomes" id="UP000011087"/>
    </source>
</evidence>
<dbReference type="KEGG" id="gtt:GUITHDRAFT_150058"/>
<dbReference type="RefSeq" id="XP_005841586.1">
    <property type="nucleotide sequence ID" value="XM_005841529.1"/>
</dbReference>
<organism evidence="2">
    <name type="scientific">Guillardia theta (strain CCMP2712)</name>
    <name type="common">Cryptophyte</name>
    <dbReference type="NCBI Taxonomy" id="905079"/>
    <lineage>
        <taxon>Eukaryota</taxon>
        <taxon>Cryptophyceae</taxon>
        <taxon>Pyrenomonadales</taxon>
        <taxon>Geminigeraceae</taxon>
        <taxon>Guillardia</taxon>
    </lineage>
</organism>
<dbReference type="Proteomes" id="UP000011087">
    <property type="component" value="Unassembled WGS sequence"/>
</dbReference>
<feature type="region of interest" description="Disordered" evidence="1">
    <location>
        <begin position="1"/>
        <end position="113"/>
    </location>
</feature>
<accession>L1K176</accession>
<proteinExistence type="predicted"/>
<dbReference type="GeneID" id="17311279"/>
<feature type="compositionally biased region" description="Basic residues" evidence="1">
    <location>
        <begin position="19"/>
        <end position="42"/>
    </location>
</feature>
<reference evidence="4" key="2">
    <citation type="submission" date="2012-11" db="EMBL/GenBank/DDBJ databases">
        <authorList>
            <person name="Kuo A."/>
            <person name="Curtis B.A."/>
            <person name="Tanifuji G."/>
            <person name="Burki F."/>
            <person name="Gruber A."/>
            <person name="Irimia M."/>
            <person name="Maruyama S."/>
            <person name="Arias M.C."/>
            <person name="Ball S.G."/>
            <person name="Gile G.H."/>
            <person name="Hirakawa Y."/>
            <person name="Hopkins J.F."/>
            <person name="Rensing S.A."/>
            <person name="Schmutz J."/>
            <person name="Symeonidi A."/>
            <person name="Elias M."/>
            <person name="Eveleigh R.J."/>
            <person name="Herman E.K."/>
            <person name="Klute M.J."/>
            <person name="Nakayama T."/>
            <person name="Obornik M."/>
            <person name="Reyes-Prieto A."/>
            <person name="Armbrust E.V."/>
            <person name="Aves S.J."/>
            <person name="Beiko R.G."/>
            <person name="Coutinho P."/>
            <person name="Dacks J.B."/>
            <person name="Durnford D.G."/>
            <person name="Fast N.M."/>
            <person name="Green B.R."/>
            <person name="Grisdale C."/>
            <person name="Hempe F."/>
            <person name="Henrissat B."/>
            <person name="Hoppner M.P."/>
            <person name="Ishida K.-I."/>
            <person name="Kim E."/>
            <person name="Koreny L."/>
            <person name="Kroth P.G."/>
            <person name="Liu Y."/>
            <person name="Malik S.-B."/>
            <person name="Maier U.G."/>
            <person name="McRose D."/>
            <person name="Mock T."/>
            <person name="Neilson J.A."/>
            <person name="Onodera N.T."/>
            <person name="Poole A.M."/>
            <person name="Pritham E.J."/>
            <person name="Richards T.A."/>
            <person name="Rocap G."/>
            <person name="Roy S.W."/>
            <person name="Sarai C."/>
            <person name="Schaack S."/>
            <person name="Shirato S."/>
            <person name="Slamovits C.H."/>
            <person name="Spencer D.F."/>
            <person name="Suzuki S."/>
            <person name="Worden A.Z."/>
            <person name="Zauner S."/>
            <person name="Barry K."/>
            <person name="Bell C."/>
            <person name="Bharti A.K."/>
            <person name="Crow J.A."/>
            <person name="Grimwood J."/>
            <person name="Kramer R."/>
            <person name="Lindquist E."/>
            <person name="Lucas S."/>
            <person name="Salamov A."/>
            <person name="McFadden G.I."/>
            <person name="Lane C.E."/>
            <person name="Keeling P.J."/>
            <person name="Gray M.W."/>
            <person name="Grigoriev I.V."/>
            <person name="Archibald J.M."/>
        </authorList>
    </citation>
    <scope>NUCLEOTIDE SEQUENCE</scope>
    <source>
        <strain evidence="4">CCMP2712</strain>
    </source>
</reference>
<dbReference type="EMBL" id="JH992967">
    <property type="protein sequence ID" value="EKX54606.1"/>
    <property type="molecule type" value="Genomic_DNA"/>
</dbReference>
<evidence type="ECO:0000256" key="1">
    <source>
        <dbReference type="SAM" id="MobiDB-lite"/>
    </source>
</evidence>
<dbReference type="HOGENOM" id="CLU_1177312_0_0_1"/>